<dbReference type="AlphaFoldDB" id="A0A1G5RX46"/>
<dbReference type="InterPro" id="IPR027417">
    <property type="entry name" value="P-loop_NTPase"/>
</dbReference>
<dbReference type="EMBL" id="FMWL01000005">
    <property type="protein sequence ID" value="SCZ78613.1"/>
    <property type="molecule type" value="Genomic_DNA"/>
</dbReference>
<comment type="similarity">
    <text evidence="1">Belongs to the arsA ATPase family.</text>
</comment>
<protein>
    <submittedName>
        <fullName evidence="3">Arsenite-transporting ATPase</fullName>
    </submittedName>
</protein>
<dbReference type="GO" id="GO:0005524">
    <property type="term" value="F:ATP binding"/>
    <property type="evidence" value="ECO:0007669"/>
    <property type="project" value="InterPro"/>
</dbReference>
<keyword evidence="4" id="KW-1185">Reference proteome</keyword>
<dbReference type="SUPFAM" id="SSF52540">
    <property type="entry name" value="P-loop containing nucleoside triphosphate hydrolases"/>
    <property type="match status" value="1"/>
</dbReference>
<dbReference type="PANTHER" id="PTHR10803:SF3">
    <property type="entry name" value="ATPASE GET3"/>
    <property type="match status" value="1"/>
</dbReference>
<dbReference type="Pfam" id="PF02374">
    <property type="entry name" value="ArsA_ATPase"/>
    <property type="match status" value="1"/>
</dbReference>
<feature type="domain" description="ArsA/GET3 Anion-transporting ATPase-like" evidence="2">
    <location>
        <begin position="3"/>
        <end position="296"/>
    </location>
</feature>
<dbReference type="InterPro" id="IPR025723">
    <property type="entry name" value="ArsA/GET3_ATPase-like"/>
</dbReference>
<name>A0A1G5RX46_9FIRM</name>
<dbReference type="GO" id="GO:0016887">
    <property type="term" value="F:ATP hydrolysis activity"/>
    <property type="evidence" value="ECO:0007669"/>
    <property type="project" value="InterPro"/>
</dbReference>
<dbReference type="CDD" id="cd02035">
    <property type="entry name" value="ArsA"/>
    <property type="match status" value="1"/>
</dbReference>
<dbReference type="InterPro" id="IPR016300">
    <property type="entry name" value="ATPase_ArsA/GET3"/>
</dbReference>
<evidence type="ECO:0000313" key="4">
    <source>
        <dbReference type="Proteomes" id="UP000199208"/>
    </source>
</evidence>
<sequence>MNKIVFFGGKGGVGKTTVSSAYASACAEKGERTLLVSTDPAHSLCDIFERTIGAKVTALGSNLDGLEIDPEEESQKYINAIKKNMKSIVSPVIVKEIEKQLDAAAVTPGSDESAVFDKLMEVLLELSGDYDRIVIDTAPTGHTVRLLSLPELMGGWMDRLIEKRKAAMALYEMANRDKRKMEELIMSDPVISTLSTRKAKMESARELLTDHEQVSFVFVLNPEKLPIEETKKAIQILAKYRIQVRDLVVNRILPEGLTDPFWNRRREIEKKYLEDIETVFAKQRRILIPLIETEVRAEDLGRIGAYFERL</sequence>
<proteinExistence type="inferred from homology"/>
<evidence type="ECO:0000313" key="3">
    <source>
        <dbReference type="EMBL" id="SCZ78613.1"/>
    </source>
</evidence>
<dbReference type="Proteomes" id="UP000199208">
    <property type="component" value="Unassembled WGS sequence"/>
</dbReference>
<organism evidence="3 4">
    <name type="scientific">Acidaminobacter hydrogenoformans DSM 2784</name>
    <dbReference type="NCBI Taxonomy" id="1120920"/>
    <lineage>
        <taxon>Bacteria</taxon>
        <taxon>Bacillati</taxon>
        <taxon>Bacillota</taxon>
        <taxon>Clostridia</taxon>
        <taxon>Peptostreptococcales</taxon>
        <taxon>Acidaminobacteraceae</taxon>
        <taxon>Acidaminobacter</taxon>
    </lineage>
</organism>
<dbReference type="NCBIfam" id="TIGR00345">
    <property type="entry name" value="GET3_arsA_TRC40"/>
    <property type="match status" value="1"/>
</dbReference>
<accession>A0A1G5RX46</accession>
<evidence type="ECO:0000256" key="1">
    <source>
        <dbReference type="ARBA" id="ARBA00011040"/>
    </source>
</evidence>
<dbReference type="RefSeq" id="WP_092590132.1">
    <property type="nucleotide sequence ID" value="NZ_FMWL01000005.1"/>
</dbReference>
<gene>
    <name evidence="3" type="ORF">SAMN03080599_01347</name>
</gene>
<dbReference type="Gene3D" id="3.40.50.300">
    <property type="entry name" value="P-loop containing nucleotide triphosphate hydrolases"/>
    <property type="match status" value="1"/>
</dbReference>
<dbReference type="PANTHER" id="PTHR10803">
    <property type="entry name" value="ARSENICAL PUMP-DRIVING ATPASE ARSENITE-TRANSLOCATING ATPASE"/>
    <property type="match status" value="1"/>
</dbReference>
<evidence type="ECO:0000259" key="2">
    <source>
        <dbReference type="Pfam" id="PF02374"/>
    </source>
</evidence>
<dbReference type="OrthoDB" id="9780677at2"/>
<reference evidence="3 4" key="1">
    <citation type="submission" date="2016-10" db="EMBL/GenBank/DDBJ databases">
        <authorList>
            <person name="de Groot N.N."/>
        </authorList>
    </citation>
    <scope>NUCLEOTIDE SEQUENCE [LARGE SCALE GENOMIC DNA]</scope>
    <source>
        <strain evidence="3 4">DSM 2784</strain>
    </source>
</reference>
<dbReference type="STRING" id="1120920.SAMN03080599_01347"/>